<feature type="domain" description="Amine oxidase" evidence="2">
    <location>
        <begin position="25"/>
        <end position="393"/>
    </location>
</feature>
<keyword evidence="4" id="KW-1185">Reference proteome</keyword>
<feature type="transmembrane region" description="Helical" evidence="1">
    <location>
        <begin position="15"/>
        <end position="33"/>
    </location>
</feature>
<organism evidence="3">
    <name type="scientific">Candidatus Moduliflexus flocculans</name>
    <dbReference type="NCBI Taxonomy" id="1499966"/>
    <lineage>
        <taxon>Bacteria</taxon>
        <taxon>Candidatus Moduliflexota</taxon>
        <taxon>Candidatus Moduliflexia</taxon>
        <taxon>Candidatus Moduliflexales</taxon>
        <taxon>Candidatus Moduliflexaceae</taxon>
    </lineage>
</organism>
<accession>A0A0S6VZS2</accession>
<reference evidence="3" key="1">
    <citation type="journal article" date="2015" name="PeerJ">
        <title>First genomic representation of candidate bacterial phylum KSB3 points to enhanced environmental sensing as a trigger of wastewater bulking.</title>
        <authorList>
            <person name="Sekiguchi Y."/>
            <person name="Ohashi A."/>
            <person name="Parks D.H."/>
            <person name="Yamauchi T."/>
            <person name="Tyson G.W."/>
            <person name="Hugenholtz P."/>
        </authorList>
    </citation>
    <scope>NUCLEOTIDE SEQUENCE [LARGE SCALE GENOMIC DNA]</scope>
</reference>
<name>A0A0S6VZS2_9BACT</name>
<keyword evidence="1" id="KW-0472">Membrane</keyword>
<dbReference type="SUPFAM" id="SSF51905">
    <property type="entry name" value="FAD/NAD(P)-binding domain"/>
    <property type="match status" value="1"/>
</dbReference>
<evidence type="ECO:0000313" key="3">
    <source>
        <dbReference type="EMBL" id="GAK52808.1"/>
    </source>
</evidence>
<dbReference type="AlphaFoldDB" id="A0A0S6VZS2"/>
<dbReference type="HOGENOM" id="CLU_051347_0_0_0"/>
<gene>
    <name evidence="3" type="ORF">U14_04065</name>
</gene>
<dbReference type="InterPro" id="IPR050464">
    <property type="entry name" value="Zeta_carotene_desat/Oxidored"/>
</dbReference>
<proteinExistence type="predicted"/>
<keyword evidence="1" id="KW-0812">Transmembrane</keyword>
<dbReference type="Pfam" id="PF01593">
    <property type="entry name" value="Amino_oxidase"/>
    <property type="match status" value="1"/>
</dbReference>
<evidence type="ECO:0000313" key="4">
    <source>
        <dbReference type="Proteomes" id="UP000030700"/>
    </source>
</evidence>
<dbReference type="STRING" id="1499966.U14_04065"/>
<dbReference type="NCBIfam" id="NF005560">
    <property type="entry name" value="PRK07233.1"/>
    <property type="match status" value="1"/>
</dbReference>
<dbReference type="InterPro" id="IPR002937">
    <property type="entry name" value="Amino_oxidase"/>
</dbReference>
<dbReference type="PANTHER" id="PTHR42923">
    <property type="entry name" value="PROTOPORPHYRINOGEN OXIDASE"/>
    <property type="match status" value="1"/>
</dbReference>
<protein>
    <submittedName>
        <fullName evidence="3">FAD dependent oxidoreductase</fullName>
    </submittedName>
</protein>
<dbReference type="PRINTS" id="PR00419">
    <property type="entry name" value="ADXRDTASE"/>
</dbReference>
<dbReference type="Proteomes" id="UP000030700">
    <property type="component" value="Unassembled WGS sequence"/>
</dbReference>
<dbReference type="PANTHER" id="PTHR42923:SF46">
    <property type="entry name" value="AMINE OXIDASE"/>
    <property type="match status" value="1"/>
</dbReference>
<sequence>MMMLDTDYTRSSQESIAIIGGGMMGIAAAFYLAKSGRFRVTIFEKDKQLGGLSTYYQWQDIVWDRFYHVILSTDAPLRAFLAELQLQEDIFWRETKTGFYGEGRLVSLSSTMDFIRFPFMSLWQKFRMGLGILYCGRIKDPAKLDKIYVRAWLTNVFGRRVYENIWDPLLRSKLGGAREKTSAAFIWATITRLHGARSAGSQREQMGHVHGGYHAILTTAAKRLAELNVTVNTETEVVRVEPLQRRYATDKHEHAGISVITNAGSAVVDKVLFTIPCQHVLQILDPPEDHPYWQQLRQVEYLSIACVFLILTRKLSPYYVINLLEQDLPFTGIIEATNVVSPDEVGGHHLVYLPKYMPPDDPVNRLSDDEIITLFIAKLQTVFPNLKQEEILHAQIFREQYVQPLQELHASERAFDSKTPFPGVYIVNTAMIQHSTLNNNAVVSLAARVSAILSDDARSP</sequence>
<dbReference type="EMBL" id="DF820459">
    <property type="protein sequence ID" value="GAK52808.1"/>
    <property type="molecule type" value="Genomic_DNA"/>
</dbReference>
<dbReference type="Gene3D" id="3.50.50.60">
    <property type="entry name" value="FAD/NAD(P)-binding domain"/>
    <property type="match status" value="1"/>
</dbReference>
<dbReference type="InterPro" id="IPR036188">
    <property type="entry name" value="FAD/NAD-bd_sf"/>
</dbReference>
<dbReference type="GO" id="GO:0016491">
    <property type="term" value="F:oxidoreductase activity"/>
    <property type="evidence" value="ECO:0007669"/>
    <property type="project" value="InterPro"/>
</dbReference>
<evidence type="ECO:0000259" key="2">
    <source>
        <dbReference type="Pfam" id="PF01593"/>
    </source>
</evidence>
<evidence type="ECO:0000256" key="1">
    <source>
        <dbReference type="SAM" id="Phobius"/>
    </source>
</evidence>
<keyword evidence="1" id="KW-1133">Transmembrane helix</keyword>